<keyword evidence="4" id="KW-1185">Reference proteome</keyword>
<protein>
    <recommendedName>
        <fullName evidence="5">SOS cell division inhibitor SulA</fullName>
    </recommendedName>
</protein>
<dbReference type="AlphaFoldDB" id="A0A3E0WN09"/>
<dbReference type="NCBIfam" id="NF033429">
    <property type="entry name" value="ImuA_translesion"/>
    <property type="match status" value="1"/>
</dbReference>
<evidence type="ECO:0000313" key="3">
    <source>
        <dbReference type="EMBL" id="RFA33799.1"/>
    </source>
</evidence>
<feature type="region of interest" description="Disordered" evidence="2">
    <location>
        <begin position="206"/>
        <end position="265"/>
    </location>
</feature>
<dbReference type="Pfam" id="PF03846">
    <property type="entry name" value="SulA"/>
    <property type="match status" value="1"/>
</dbReference>
<dbReference type="InterPro" id="IPR050356">
    <property type="entry name" value="SulA_CellDiv_inhibitor"/>
</dbReference>
<dbReference type="GO" id="GO:0009432">
    <property type="term" value="P:SOS response"/>
    <property type="evidence" value="ECO:0007669"/>
    <property type="project" value="InterPro"/>
</dbReference>
<keyword evidence="1" id="KW-0227">DNA damage</keyword>
<dbReference type="InterPro" id="IPR004596">
    <property type="entry name" value="Cell_div_suppressor_SulA"/>
</dbReference>
<dbReference type="RefSeq" id="WP_116348244.1">
    <property type="nucleotide sequence ID" value="NZ_NFZW01000019.1"/>
</dbReference>
<proteinExistence type="predicted"/>
<sequence length="291" mass="31616">MNKNKALDELLQQPSIWRAGDRQRHSDERHIGSGYSELDNALPGGGWPIGALSEILHEHNGIGELRLVMPALSRLSRQGRWIAFIAPPFIPYAPSLAGCGIDLSRVLLVHPRTAKEGLWALEQALRTGTCGAVLAWPRHIDEQSLRRLQLAAETGGALGLLFRDEQAAAQASPAALRLCVDHTYGQIKVHLLKCRGGRSGGTVTLQLNDPATHHNVPRTPAKAPSKPQPNHPWPMSSVQRPRRPAMPPRGIDPSSEPQLELPLATTKHVAATAPLQRQEVGKQAANAFSRG</sequence>
<evidence type="ECO:0000256" key="2">
    <source>
        <dbReference type="SAM" id="MobiDB-lite"/>
    </source>
</evidence>
<name>A0A3E0WN09_9GAMM</name>
<dbReference type="EMBL" id="NFZW01000019">
    <property type="protein sequence ID" value="RFA33799.1"/>
    <property type="molecule type" value="Genomic_DNA"/>
</dbReference>
<evidence type="ECO:0000256" key="1">
    <source>
        <dbReference type="ARBA" id="ARBA00022763"/>
    </source>
</evidence>
<dbReference type="PANTHER" id="PTHR35369:SF3">
    <property type="entry name" value="TRANSLESION DNA SYNTHESIS-ASSOCIATED PROTEIN IMUA"/>
    <property type="match status" value="1"/>
</dbReference>
<comment type="caution">
    <text evidence="3">The sequence shown here is derived from an EMBL/GenBank/DDBJ whole genome shotgun (WGS) entry which is preliminary data.</text>
</comment>
<feature type="region of interest" description="Disordered" evidence="2">
    <location>
        <begin position="272"/>
        <end position="291"/>
    </location>
</feature>
<dbReference type="Proteomes" id="UP000256763">
    <property type="component" value="Unassembled WGS sequence"/>
</dbReference>
<accession>A0A3E0WN09</accession>
<reference evidence="4" key="1">
    <citation type="submission" date="2017-05" db="EMBL/GenBank/DDBJ databases">
        <authorList>
            <person name="Sharma S."/>
            <person name="Sidhu C."/>
            <person name="Pinnaka A.K."/>
        </authorList>
    </citation>
    <scope>NUCLEOTIDE SEQUENCE [LARGE SCALE GENOMIC DNA]</scope>
    <source>
        <strain evidence="4">AK93</strain>
    </source>
</reference>
<dbReference type="PANTHER" id="PTHR35369">
    <property type="entry name" value="BLR3025 PROTEIN-RELATED"/>
    <property type="match status" value="1"/>
</dbReference>
<dbReference type="SUPFAM" id="SSF52540">
    <property type="entry name" value="P-loop containing nucleoside triphosphate hydrolases"/>
    <property type="match status" value="1"/>
</dbReference>
<evidence type="ECO:0008006" key="5">
    <source>
        <dbReference type="Google" id="ProtNLM"/>
    </source>
</evidence>
<organism evidence="3 4">
    <name type="scientific">Alkalilimnicola ehrlichii</name>
    <dbReference type="NCBI Taxonomy" id="351052"/>
    <lineage>
        <taxon>Bacteria</taxon>
        <taxon>Pseudomonadati</taxon>
        <taxon>Pseudomonadota</taxon>
        <taxon>Gammaproteobacteria</taxon>
        <taxon>Chromatiales</taxon>
        <taxon>Ectothiorhodospiraceae</taxon>
        <taxon>Alkalilimnicola</taxon>
    </lineage>
</organism>
<dbReference type="Gene3D" id="3.40.50.300">
    <property type="entry name" value="P-loop containing nucleotide triphosphate hydrolases"/>
    <property type="match status" value="1"/>
</dbReference>
<dbReference type="GO" id="GO:0006281">
    <property type="term" value="P:DNA repair"/>
    <property type="evidence" value="ECO:0007669"/>
    <property type="project" value="TreeGrafter"/>
</dbReference>
<dbReference type="InterPro" id="IPR027417">
    <property type="entry name" value="P-loop_NTPase"/>
</dbReference>
<gene>
    <name evidence="3" type="ORF">CAL65_16875</name>
</gene>
<dbReference type="InterPro" id="IPR047610">
    <property type="entry name" value="ImuA_translesion"/>
</dbReference>
<dbReference type="GO" id="GO:0051782">
    <property type="term" value="P:negative regulation of cell division"/>
    <property type="evidence" value="ECO:0007669"/>
    <property type="project" value="InterPro"/>
</dbReference>
<evidence type="ECO:0000313" key="4">
    <source>
        <dbReference type="Proteomes" id="UP000256763"/>
    </source>
</evidence>